<proteinExistence type="predicted"/>
<comment type="caution">
    <text evidence="2">The sequence shown here is derived from an EMBL/GenBank/DDBJ whole genome shotgun (WGS) entry which is preliminary data.</text>
</comment>
<dbReference type="InterPro" id="IPR008974">
    <property type="entry name" value="TRAF-like"/>
</dbReference>
<dbReference type="SUPFAM" id="SSF49599">
    <property type="entry name" value="TRAF domain-like"/>
    <property type="match status" value="1"/>
</dbReference>
<dbReference type="Gene3D" id="2.60.210.10">
    <property type="entry name" value="Apoptosis, Tumor Necrosis Factor Receptor Associated Protein 2, Chain A"/>
    <property type="match status" value="1"/>
</dbReference>
<dbReference type="Proteomes" id="UP000499080">
    <property type="component" value="Unassembled WGS sequence"/>
</dbReference>
<reference evidence="2 3" key="1">
    <citation type="journal article" date="2019" name="Sci. Rep.">
        <title>Orb-weaving spider Araneus ventricosus genome elucidates the spidroin gene catalogue.</title>
        <authorList>
            <person name="Kono N."/>
            <person name="Nakamura H."/>
            <person name="Ohtoshi R."/>
            <person name="Moran D.A.P."/>
            <person name="Shinohara A."/>
            <person name="Yoshida Y."/>
            <person name="Fujiwara M."/>
            <person name="Mori M."/>
            <person name="Tomita M."/>
            <person name="Arakawa K."/>
        </authorList>
    </citation>
    <scope>NUCLEOTIDE SEQUENCE [LARGE SCALE GENOMIC DNA]</scope>
</reference>
<protein>
    <recommendedName>
        <fullName evidence="1">MATH domain-containing protein</fullName>
    </recommendedName>
</protein>
<keyword evidence="3" id="KW-1185">Reference proteome</keyword>
<dbReference type="Pfam" id="PF22486">
    <property type="entry name" value="MATH_2"/>
    <property type="match status" value="1"/>
</dbReference>
<dbReference type="AlphaFoldDB" id="A0A4Y2NVU0"/>
<evidence type="ECO:0000313" key="2">
    <source>
        <dbReference type="EMBL" id="GBN43441.1"/>
    </source>
</evidence>
<feature type="non-terminal residue" evidence="2">
    <location>
        <position position="287"/>
    </location>
</feature>
<organism evidence="2 3">
    <name type="scientific">Araneus ventricosus</name>
    <name type="common">Orbweaver spider</name>
    <name type="synonym">Epeira ventricosa</name>
    <dbReference type="NCBI Taxonomy" id="182803"/>
    <lineage>
        <taxon>Eukaryota</taxon>
        <taxon>Metazoa</taxon>
        <taxon>Ecdysozoa</taxon>
        <taxon>Arthropoda</taxon>
        <taxon>Chelicerata</taxon>
        <taxon>Arachnida</taxon>
        <taxon>Araneae</taxon>
        <taxon>Araneomorphae</taxon>
        <taxon>Entelegynae</taxon>
        <taxon>Araneoidea</taxon>
        <taxon>Araneidae</taxon>
        <taxon>Araneus</taxon>
    </lineage>
</organism>
<dbReference type="CDD" id="cd00121">
    <property type="entry name" value="MATH"/>
    <property type="match status" value="1"/>
</dbReference>
<sequence length="287" mass="33228">MATKAGDETNGYTFQWKIENISHCWLKRGQKIVSPTFIAETLEGAKWSLWLYPKGYADENFITFYLHRECDWDEPALVAANYQLAFLGKDGSFPKENSSSKYIFDRNGWSVVVTDEREKVFLAERAVFLPEDTLTVQCTIWNKGEKPVEPKHLSARTVFKVNRRSFVWRIDKFSTLKPGVRNNFKDDLIDFDLVVNETIDLTKKLDLNIISFNESIKYFSFKTSFVDTEGEKKDNGDMYVIEYFDYDLKAGVSSTLFLAKQLMEDNTQYLPNDDLLLNCEYVSSNGT</sequence>
<feature type="domain" description="MATH" evidence="1">
    <location>
        <begin position="11"/>
        <end position="140"/>
    </location>
</feature>
<dbReference type="PROSITE" id="PS50144">
    <property type="entry name" value="MATH"/>
    <property type="match status" value="1"/>
</dbReference>
<name>A0A4Y2NVU0_ARAVE</name>
<gene>
    <name evidence="2" type="ORF">AVEN_173934_1</name>
</gene>
<dbReference type="EMBL" id="BGPR01289764">
    <property type="protein sequence ID" value="GBN43441.1"/>
    <property type="molecule type" value="Genomic_DNA"/>
</dbReference>
<evidence type="ECO:0000313" key="3">
    <source>
        <dbReference type="Proteomes" id="UP000499080"/>
    </source>
</evidence>
<accession>A0A4Y2NVU0</accession>
<evidence type="ECO:0000259" key="1">
    <source>
        <dbReference type="PROSITE" id="PS50144"/>
    </source>
</evidence>
<dbReference type="InterPro" id="IPR002083">
    <property type="entry name" value="MATH/TRAF_dom"/>
</dbReference>